<dbReference type="EMBL" id="JBHSXL010000004">
    <property type="protein sequence ID" value="MFC6892072.1"/>
    <property type="molecule type" value="Genomic_DNA"/>
</dbReference>
<dbReference type="RefSeq" id="WP_379741552.1">
    <property type="nucleotide sequence ID" value="NZ_JBHSVN010000001.1"/>
</dbReference>
<feature type="domain" description="Amidase" evidence="1">
    <location>
        <begin position="28"/>
        <end position="477"/>
    </location>
</feature>
<organism evidence="2 3">
    <name type="scientific">Halopenitus salinus</name>
    <dbReference type="NCBI Taxonomy" id="1198295"/>
    <lineage>
        <taxon>Archaea</taxon>
        <taxon>Methanobacteriati</taxon>
        <taxon>Methanobacteriota</taxon>
        <taxon>Stenosarchaea group</taxon>
        <taxon>Halobacteria</taxon>
        <taxon>Halobacteriales</taxon>
        <taxon>Haloferacaceae</taxon>
        <taxon>Halopenitus</taxon>
    </lineage>
</organism>
<dbReference type="PROSITE" id="PS00571">
    <property type="entry name" value="AMIDASES"/>
    <property type="match status" value="1"/>
</dbReference>
<evidence type="ECO:0000313" key="2">
    <source>
        <dbReference type="EMBL" id="MFC6892072.1"/>
    </source>
</evidence>
<sequence length="501" mass="53311">MTGSFDLQEATIADVHAAYEADELTCVELVDAYLDRIEAYDENGPALNAIINVNPDVGERAAELDAAFEESGFVGSLHGIPFVVKDQVETADVTTTFGSEAFSDYLPAEDATLIKRLRAEGAVILAKTNLPDWATSWFGYSSANGRTKNPYDLERDPGGSSSGTGAAVAANLGTVGIGEDTGGSIRLPASFNNLFGIRVTPGLLSRTGMSPLVASQDTPGPMARSAEELAIVLDATVGYDPDDEYTAATELTDDAGSYVDDLDPDALDGARIGILRDAFGDPDDPQSGPVTRRVEEAIEVMGDAGADIVDPVRVPDLDEHLEATSLYILQSKRDLNEFFAAREDAPVDSVADLYESGQYHEILDLFIGIAEDGPDDPESDPEYWESVAAQLSFQRDVLNVYAANDLDALLCPDVQVVPPKASEIESGELDTLTFPTNTVLASQSGLCAVSVPAGLTDDGLPVGVEFIGKPYDEATILSLAHAFDQRSEPRRPPETAPPLEE</sequence>
<gene>
    <name evidence="2" type="ORF">ACFQE9_05515</name>
</gene>
<reference evidence="2 3" key="1">
    <citation type="journal article" date="2019" name="Int. J. Syst. Evol. Microbiol.">
        <title>The Global Catalogue of Microorganisms (GCM) 10K type strain sequencing project: providing services to taxonomists for standard genome sequencing and annotation.</title>
        <authorList>
            <consortium name="The Broad Institute Genomics Platform"/>
            <consortium name="The Broad Institute Genome Sequencing Center for Infectious Disease"/>
            <person name="Wu L."/>
            <person name="Ma J."/>
        </authorList>
    </citation>
    <scope>NUCLEOTIDE SEQUENCE [LARGE SCALE GENOMIC DNA]</scope>
    <source>
        <strain evidence="2 3">SKJ47</strain>
    </source>
</reference>
<name>A0ABD5UVB2_9EURY</name>
<dbReference type="PANTHER" id="PTHR42678:SF34">
    <property type="entry name" value="OS04G0183300 PROTEIN"/>
    <property type="match status" value="1"/>
</dbReference>
<dbReference type="SUPFAM" id="SSF75304">
    <property type="entry name" value="Amidase signature (AS) enzymes"/>
    <property type="match status" value="1"/>
</dbReference>
<proteinExistence type="predicted"/>
<dbReference type="Proteomes" id="UP001596296">
    <property type="component" value="Unassembled WGS sequence"/>
</dbReference>
<comment type="caution">
    <text evidence="2">The sequence shown here is derived from an EMBL/GenBank/DDBJ whole genome shotgun (WGS) entry which is preliminary data.</text>
</comment>
<accession>A0ABD5UVB2</accession>
<dbReference type="AlphaFoldDB" id="A0ABD5UVB2"/>
<dbReference type="Gene3D" id="3.90.1300.10">
    <property type="entry name" value="Amidase signature (AS) domain"/>
    <property type="match status" value="1"/>
</dbReference>
<keyword evidence="3" id="KW-1185">Reference proteome</keyword>
<evidence type="ECO:0000259" key="1">
    <source>
        <dbReference type="Pfam" id="PF01425"/>
    </source>
</evidence>
<protein>
    <submittedName>
        <fullName evidence="2">Amidase</fullName>
    </submittedName>
</protein>
<dbReference type="Pfam" id="PF01425">
    <property type="entry name" value="Amidase"/>
    <property type="match status" value="1"/>
</dbReference>
<dbReference type="InterPro" id="IPR023631">
    <property type="entry name" value="Amidase_dom"/>
</dbReference>
<dbReference type="InterPro" id="IPR020556">
    <property type="entry name" value="Amidase_CS"/>
</dbReference>
<evidence type="ECO:0000313" key="3">
    <source>
        <dbReference type="Proteomes" id="UP001596296"/>
    </source>
</evidence>
<dbReference type="InterPro" id="IPR036928">
    <property type="entry name" value="AS_sf"/>
</dbReference>
<dbReference type="PANTHER" id="PTHR42678">
    <property type="entry name" value="AMIDASE"/>
    <property type="match status" value="1"/>
</dbReference>